<dbReference type="GO" id="GO:0016740">
    <property type="term" value="F:transferase activity"/>
    <property type="evidence" value="ECO:0007669"/>
    <property type="project" value="UniProtKB-KW"/>
</dbReference>
<proteinExistence type="predicted"/>
<dbReference type="OrthoDB" id="9811849at2"/>
<feature type="domain" description="Rhodanese" evidence="1">
    <location>
        <begin position="17"/>
        <end position="105"/>
    </location>
</feature>
<dbReference type="Proteomes" id="UP000234271">
    <property type="component" value="Chromosome"/>
</dbReference>
<keyword evidence="3" id="KW-1185">Reference proteome</keyword>
<evidence type="ECO:0000313" key="2">
    <source>
        <dbReference type="EMBL" id="AUI70268.1"/>
    </source>
</evidence>
<dbReference type="SMART" id="SM00450">
    <property type="entry name" value="RHOD"/>
    <property type="match status" value="1"/>
</dbReference>
<dbReference type="PANTHER" id="PTHR43031">
    <property type="entry name" value="FAD-DEPENDENT OXIDOREDUCTASE"/>
    <property type="match status" value="1"/>
</dbReference>
<dbReference type="RefSeq" id="WP_062151009.1">
    <property type="nucleotide sequence ID" value="NZ_CP012373.2"/>
</dbReference>
<protein>
    <submittedName>
        <fullName evidence="2">Sulfurtransferase</fullName>
    </submittedName>
</protein>
<evidence type="ECO:0000313" key="3">
    <source>
        <dbReference type="Proteomes" id="UP000234271"/>
    </source>
</evidence>
<dbReference type="Pfam" id="PF00581">
    <property type="entry name" value="Rhodanese"/>
    <property type="match status" value="1"/>
</dbReference>
<dbReference type="CDD" id="cd00158">
    <property type="entry name" value="RHOD"/>
    <property type="match status" value="1"/>
</dbReference>
<name>A0A2N9YIB6_9GAMM</name>
<gene>
    <name evidence="2" type="ORF">BLE401_17225</name>
</gene>
<dbReference type="InterPro" id="IPR001763">
    <property type="entry name" value="Rhodanese-like_dom"/>
</dbReference>
<dbReference type="InterPro" id="IPR050229">
    <property type="entry name" value="GlpE_sulfurtransferase"/>
</dbReference>
<dbReference type="KEGG" id="blep:AL038_07085"/>
<dbReference type="SUPFAM" id="SSF52821">
    <property type="entry name" value="Rhodanese/Cell cycle control phosphatase"/>
    <property type="match status" value="1"/>
</dbReference>
<dbReference type="STRING" id="288004.AL038_07085"/>
<keyword evidence="2" id="KW-0808">Transferase</keyword>
<accession>A0A2N9YIB6</accession>
<dbReference type="EMBL" id="CP018889">
    <property type="protein sequence ID" value="AUI70268.1"/>
    <property type="molecule type" value="Genomic_DNA"/>
</dbReference>
<organism evidence="2 3">
    <name type="scientific">Beggiatoa leptomitoformis</name>
    <dbReference type="NCBI Taxonomy" id="288004"/>
    <lineage>
        <taxon>Bacteria</taxon>
        <taxon>Pseudomonadati</taxon>
        <taxon>Pseudomonadota</taxon>
        <taxon>Gammaproteobacteria</taxon>
        <taxon>Thiotrichales</taxon>
        <taxon>Thiotrichaceae</taxon>
        <taxon>Beggiatoa</taxon>
    </lineage>
</organism>
<reference evidence="3" key="1">
    <citation type="submission" date="2016-12" db="EMBL/GenBank/DDBJ databases">
        <title>Complete Genome Sequence of Beggiatoa leptomitiformis D-401.</title>
        <authorList>
            <person name="Fomenkov A."/>
            <person name="Vincze T."/>
            <person name="Grabovich M."/>
            <person name="Anton B.P."/>
            <person name="Dubinina G."/>
            <person name="Orlova M."/>
            <person name="Belousova E."/>
            <person name="Roberts R.J."/>
        </authorList>
    </citation>
    <scope>NUCLEOTIDE SEQUENCE [LARGE SCALE GENOMIC DNA]</scope>
    <source>
        <strain evidence="3">D-401</strain>
    </source>
</reference>
<dbReference type="PROSITE" id="PS50206">
    <property type="entry name" value="RHODANESE_3"/>
    <property type="match status" value="1"/>
</dbReference>
<sequence>MLVKEIDSRELSDWLASDNPPRLIDVRTPQEMMQAAINKAEPMPLTVLPLRVNDVPQDEDVVFYCRTGNRSWQACMFMMQKGYQRVFNLKGGIVTWAQMGLPVEPMNLNETADVLQKQI</sequence>
<dbReference type="AlphaFoldDB" id="A0A2N9YIB6"/>
<evidence type="ECO:0000259" key="1">
    <source>
        <dbReference type="PROSITE" id="PS50206"/>
    </source>
</evidence>
<dbReference type="PANTHER" id="PTHR43031:SF1">
    <property type="entry name" value="PYRIDINE NUCLEOTIDE-DISULPHIDE OXIDOREDUCTASE"/>
    <property type="match status" value="1"/>
</dbReference>
<dbReference type="Gene3D" id="3.40.250.10">
    <property type="entry name" value="Rhodanese-like domain"/>
    <property type="match status" value="1"/>
</dbReference>
<dbReference type="InterPro" id="IPR036873">
    <property type="entry name" value="Rhodanese-like_dom_sf"/>
</dbReference>